<dbReference type="AlphaFoldDB" id="A0AB38I3C7"/>
<accession>A0AB38I3C7</accession>
<dbReference type="Proteomes" id="UP000294215">
    <property type="component" value="Unassembled WGS sequence"/>
</dbReference>
<evidence type="ECO:0000313" key="1">
    <source>
        <dbReference type="EMBL" id="TBC15138.1"/>
    </source>
</evidence>
<comment type="caution">
    <text evidence="1">The sequence shown here is derived from an EMBL/GenBank/DDBJ whole genome shotgun (WGS) entry which is preliminary data.</text>
</comment>
<gene>
    <name evidence="1" type="ORF">ELH40_09465</name>
</gene>
<proteinExistence type="predicted"/>
<dbReference type="RefSeq" id="WP_130817269.1">
    <property type="nucleotide sequence ID" value="NZ_SIMR01000001.1"/>
</dbReference>
<name>A0AB38I3C7_9HYPH</name>
<evidence type="ECO:0000313" key="2">
    <source>
        <dbReference type="Proteomes" id="UP000294215"/>
    </source>
</evidence>
<protein>
    <submittedName>
        <fullName evidence="1">Uncharacterized protein</fullName>
    </submittedName>
</protein>
<sequence>MPDVPALFNSACCCAVRMPIPHGVSFAVQLLMEAQNRSNLLSAQFPAKSLRALPGKTASHFSGNCPGLLLAQFPAKPLRALPGIALAVQICRSFTYMQF</sequence>
<dbReference type="EMBL" id="SIMR01000001">
    <property type="protein sequence ID" value="TBC15138.1"/>
    <property type="molecule type" value="Genomic_DNA"/>
</dbReference>
<reference evidence="1 2" key="1">
    <citation type="submission" date="2019-02" db="EMBL/GenBank/DDBJ databases">
        <title>The genomic architecture of introgression among sibling species of bacteria.</title>
        <authorList>
            <person name="Cavassim M.I.A."/>
            <person name="Moeskjaer S."/>
            <person name="Moslemi C."/>
            <person name="Fields B."/>
            <person name="Bachmann A."/>
            <person name="Vilhjalmsson B."/>
            <person name="Schierup M.H."/>
            <person name="Young J.P.W."/>
            <person name="Andersen S.U."/>
        </authorList>
    </citation>
    <scope>NUCLEOTIDE SEQUENCE [LARGE SCALE GENOMIC DNA]</scope>
    <source>
        <strain evidence="1 2">SM92</strain>
    </source>
</reference>
<organism evidence="1 2">
    <name type="scientific">Rhizobium ruizarguesonis</name>
    <dbReference type="NCBI Taxonomy" id="2081791"/>
    <lineage>
        <taxon>Bacteria</taxon>
        <taxon>Pseudomonadati</taxon>
        <taxon>Pseudomonadota</taxon>
        <taxon>Alphaproteobacteria</taxon>
        <taxon>Hyphomicrobiales</taxon>
        <taxon>Rhizobiaceae</taxon>
        <taxon>Rhizobium/Agrobacterium group</taxon>
        <taxon>Rhizobium</taxon>
    </lineage>
</organism>